<dbReference type="Pfam" id="PF06021">
    <property type="entry name" value="Gly_acyl_tr_N"/>
    <property type="match status" value="1"/>
</dbReference>
<keyword evidence="2 3" id="KW-0012">Acyltransferase</keyword>
<dbReference type="GO" id="GO:0005739">
    <property type="term" value="C:mitochondrion"/>
    <property type="evidence" value="ECO:0007669"/>
    <property type="project" value="InterPro"/>
</dbReference>
<dbReference type="CTD" id="389396"/>
<feature type="domain" description="Glycine N-acyltransferase C-terminal" evidence="5">
    <location>
        <begin position="198"/>
        <end position="280"/>
    </location>
</feature>
<proteinExistence type="inferred from homology"/>
<dbReference type="GO" id="GO:0047961">
    <property type="term" value="F:glycine N-acyltransferase activity"/>
    <property type="evidence" value="ECO:0007669"/>
    <property type="project" value="InterPro"/>
</dbReference>
<dbReference type="InterPro" id="IPR015938">
    <property type="entry name" value="Glycine_N-acyltransferase_N"/>
</dbReference>
<protein>
    <recommendedName>
        <fullName evidence="3">Glycine N-acyltransferase-like protein</fullName>
        <ecNumber evidence="3">2.3.1.-</ecNumber>
    </recommendedName>
</protein>
<gene>
    <name evidence="7" type="primary">GLYATL3</name>
</gene>
<dbReference type="PANTHER" id="PTHR15298">
    <property type="entry name" value="L-COA N-ACYLTRANSFERASE-RELATED"/>
    <property type="match status" value="1"/>
</dbReference>
<evidence type="ECO:0000256" key="1">
    <source>
        <dbReference type="ARBA" id="ARBA00022679"/>
    </source>
</evidence>
<dbReference type="SUPFAM" id="SSF55729">
    <property type="entry name" value="Acyl-CoA N-acyltransferases (Nat)"/>
    <property type="match status" value="1"/>
</dbReference>
<keyword evidence="1 3" id="KW-0808">Transferase</keyword>
<dbReference type="AlphaFoldDB" id="A0AA97KKF7"/>
<feature type="domain" description="Glycine N-acyltransferase N-terminal" evidence="4">
    <location>
        <begin position="8"/>
        <end position="196"/>
    </location>
</feature>
<evidence type="ECO:0000259" key="4">
    <source>
        <dbReference type="Pfam" id="PF06021"/>
    </source>
</evidence>
<sequence>MLTTSQKMLVLNCSTKLQSLEHMLMKYFPESLKVYGAVLNINRGNPFKKEVVVDSWPEFKAVITRRQRQAESDDLDPFTNAYAVFYKDLQAYWALLENPETINWEQVFQIQGLQDGLFEVSKAVAGPKLVDVKQSSFQMVIHPDPDALPEVKLKLNPAPRLASLDVSHASLLNETWSRGGSEQCRKYLVNLICCFPSVCVLDENGSPVSWGLTDQFATMIHGYTLPEHRRKGYSRLIATTLAKKLHSRGFPAQGNVLEDNLPSITLLKSMNAQFLPCPFVRLTHTPFQFLAASNL</sequence>
<dbReference type="EC" id="2.3.1.-" evidence="3"/>
<evidence type="ECO:0000313" key="7">
    <source>
        <dbReference type="RefSeq" id="XP_054857129.1"/>
    </source>
</evidence>
<dbReference type="InterPro" id="IPR016181">
    <property type="entry name" value="Acyl_CoA_acyltransferase"/>
</dbReference>
<dbReference type="KEGG" id="emc:129344486"/>
<evidence type="ECO:0000259" key="5">
    <source>
        <dbReference type="Pfam" id="PF08444"/>
    </source>
</evidence>
<reference evidence="7" key="1">
    <citation type="submission" date="2025-08" db="UniProtKB">
        <authorList>
            <consortium name="RefSeq"/>
        </authorList>
    </citation>
    <scope>IDENTIFICATION</scope>
    <source>
        <tissue evidence="7">Blood</tissue>
    </source>
</reference>
<name>A0AA97KKF7_EUBMA</name>
<dbReference type="InterPro" id="IPR013652">
    <property type="entry name" value="Glycine_N-acyltransferase_C"/>
</dbReference>
<dbReference type="Pfam" id="PF08444">
    <property type="entry name" value="Gly_acyl_tr_C"/>
    <property type="match status" value="1"/>
</dbReference>
<organism evidence="6 7">
    <name type="scientific">Eublepharis macularius</name>
    <name type="common">Leopard gecko</name>
    <name type="synonym">Cyrtodactylus macularius</name>
    <dbReference type="NCBI Taxonomy" id="481883"/>
    <lineage>
        <taxon>Eukaryota</taxon>
        <taxon>Metazoa</taxon>
        <taxon>Chordata</taxon>
        <taxon>Craniata</taxon>
        <taxon>Vertebrata</taxon>
        <taxon>Euteleostomi</taxon>
        <taxon>Lepidosauria</taxon>
        <taxon>Squamata</taxon>
        <taxon>Bifurcata</taxon>
        <taxon>Gekkota</taxon>
        <taxon>Eublepharidae</taxon>
        <taxon>Eublepharinae</taxon>
        <taxon>Eublepharis</taxon>
    </lineage>
</organism>
<dbReference type="GeneID" id="129344486"/>
<comment type="similarity">
    <text evidence="3">Belongs to the glycine N-acyltransferase family.</text>
</comment>
<dbReference type="PANTHER" id="PTHR15298:SF6">
    <property type="entry name" value="GLYCINE N-ACYLTRANSFERASE-LIKE PROTEIN 3"/>
    <property type="match status" value="1"/>
</dbReference>
<dbReference type="RefSeq" id="XP_054857129.1">
    <property type="nucleotide sequence ID" value="XM_055001154.1"/>
</dbReference>
<evidence type="ECO:0000256" key="2">
    <source>
        <dbReference type="ARBA" id="ARBA00023315"/>
    </source>
</evidence>
<dbReference type="InterPro" id="IPR010313">
    <property type="entry name" value="Glycine_N-acyltransferase"/>
</dbReference>
<accession>A0AA97KKF7</accession>
<dbReference type="Gene3D" id="3.40.630.30">
    <property type="match status" value="1"/>
</dbReference>
<keyword evidence="6" id="KW-1185">Reference proteome</keyword>
<evidence type="ECO:0000256" key="3">
    <source>
        <dbReference type="RuleBase" id="RU368002"/>
    </source>
</evidence>
<evidence type="ECO:0000313" key="6">
    <source>
        <dbReference type="Proteomes" id="UP001190640"/>
    </source>
</evidence>
<dbReference type="Proteomes" id="UP001190640">
    <property type="component" value="Chromosome 1"/>
</dbReference>